<dbReference type="EMBL" id="HBUF01041619">
    <property type="protein sequence ID" value="CAG6618279.1"/>
    <property type="molecule type" value="Transcribed_RNA"/>
</dbReference>
<evidence type="ECO:0000256" key="1">
    <source>
        <dbReference type="ARBA" id="ARBA00022490"/>
    </source>
</evidence>
<keyword evidence="1 7" id="KW-0963">Cytoplasm</keyword>
<dbReference type="SMART" id="SM00320">
    <property type="entry name" value="WD40"/>
    <property type="match status" value="5"/>
</dbReference>
<dbReference type="SUPFAM" id="SSF50978">
    <property type="entry name" value="WD40 repeat-like"/>
    <property type="match status" value="1"/>
</dbReference>
<dbReference type="InterPro" id="IPR001680">
    <property type="entry name" value="WD40_rpt"/>
</dbReference>
<accession>A0A8D8UU24</accession>
<dbReference type="PANTHER" id="PTHR19877:SF1">
    <property type="entry name" value="EUKARYOTIC TRANSLATION INITIATION FACTOR 3 SUBUNIT I"/>
    <property type="match status" value="1"/>
</dbReference>
<dbReference type="InterPro" id="IPR019775">
    <property type="entry name" value="WD40_repeat_CS"/>
</dbReference>
<feature type="repeat" description="WD" evidence="8">
    <location>
        <begin position="286"/>
        <end position="316"/>
    </location>
</feature>
<reference evidence="9" key="1">
    <citation type="submission" date="2021-05" db="EMBL/GenBank/DDBJ databases">
        <authorList>
            <person name="Alioto T."/>
            <person name="Alioto T."/>
            <person name="Gomez Garrido J."/>
        </authorList>
    </citation>
    <scope>NUCLEOTIDE SEQUENCE</scope>
</reference>
<proteinExistence type="inferred from homology"/>
<dbReference type="EMBL" id="HBUF01345358">
    <property type="protein sequence ID" value="CAG6708792.1"/>
    <property type="molecule type" value="Transcribed_RNA"/>
</dbReference>
<dbReference type="HAMAP" id="MF_03008">
    <property type="entry name" value="eIF3i"/>
    <property type="match status" value="1"/>
</dbReference>
<evidence type="ECO:0000256" key="7">
    <source>
        <dbReference type="HAMAP-Rule" id="MF_03008"/>
    </source>
</evidence>
<dbReference type="GO" id="GO:0003743">
    <property type="term" value="F:translation initiation factor activity"/>
    <property type="evidence" value="ECO:0007669"/>
    <property type="project" value="UniProtKB-UniRule"/>
</dbReference>
<keyword evidence="3 8" id="KW-0853">WD repeat</keyword>
<comment type="similarity">
    <text evidence="7">Belongs to the eIF-3 subunit I family.</text>
</comment>
<dbReference type="InterPro" id="IPR015943">
    <property type="entry name" value="WD40/YVTN_repeat-like_dom_sf"/>
</dbReference>
<dbReference type="InterPro" id="IPR027525">
    <property type="entry name" value="eIF3i"/>
</dbReference>
<dbReference type="GO" id="GO:0016282">
    <property type="term" value="C:eukaryotic 43S preinitiation complex"/>
    <property type="evidence" value="ECO:0007669"/>
    <property type="project" value="UniProtKB-UniRule"/>
</dbReference>
<dbReference type="PROSITE" id="PS50294">
    <property type="entry name" value="WD_REPEATS_REGION"/>
    <property type="match status" value="2"/>
</dbReference>
<feature type="repeat" description="WD" evidence="8">
    <location>
        <begin position="6"/>
        <end position="47"/>
    </location>
</feature>
<comment type="subunit">
    <text evidence="7">Component of the eukaryotic translation initiation factor 3 (eIF-3) complex.</text>
</comment>
<dbReference type="GO" id="GO:0001732">
    <property type="term" value="P:formation of cytoplasmic translation initiation complex"/>
    <property type="evidence" value="ECO:0007669"/>
    <property type="project" value="UniProtKB-UniRule"/>
</dbReference>
<dbReference type="GO" id="GO:0071541">
    <property type="term" value="C:eukaryotic translation initiation factor 3 complex, eIF3m"/>
    <property type="evidence" value="ECO:0007669"/>
    <property type="project" value="TreeGrafter"/>
</dbReference>
<dbReference type="GO" id="GO:0003723">
    <property type="term" value="F:RNA binding"/>
    <property type="evidence" value="ECO:0007669"/>
    <property type="project" value="TreeGrafter"/>
</dbReference>
<comment type="similarity">
    <text evidence="6">Belongs to the WD repeat STRAP family.</text>
</comment>
<evidence type="ECO:0000256" key="4">
    <source>
        <dbReference type="ARBA" id="ARBA00022737"/>
    </source>
</evidence>
<dbReference type="PANTHER" id="PTHR19877">
    <property type="entry name" value="EUKARYOTIC TRANSLATION INITIATION FACTOR 3 SUBUNIT I"/>
    <property type="match status" value="1"/>
</dbReference>
<dbReference type="FunFam" id="2.130.10.10:FF:000127">
    <property type="entry name" value="Eukaryotic translation initiation factor 3 subunit I"/>
    <property type="match status" value="1"/>
</dbReference>
<dbReference type="AlphaFoldDB" id="A0A8D8UU24"/>
<keyword evidence="4" id="KW-0677">Repeat</keyword>
<evidence type="ECO:0000256" key="8">
    <source>
        <dbReference type="PROSITE-ProRule" id="PRU00221"/>
    </source>
</evidence>
<evidence type="ECO:0000256" key="3">
    <source>
        <dbReference type="ARBA" id="ARBA00022574"/>
    </source>
</evidence>
<evidence type="ECO:0000256" key="6">
    <source>
        <dbReference type="ARBA" id="ARBA00038394"/>
    </source>
</evidence>
<keyword evidence="5 7" id="KW-0648">Protein biosynthesis</keyword>
<evidence type="ECO:0000256" key="2">
    <source>
        <dbReference type="ARBA" id="ARBA00022540"/>
    </source>
</evidence>
<evidence type="ECO:0000313" key="9">
    <source>
        <dbReference type="EMBL" id="CAG6708792.1"/>
    </source>
</evidence>
<name>A0A8D8UU24_9HEMI</name>
<dbReference type="InterPro" id="IPR036322">
    <property type="entry name" value="WD40_repeat_dom_sf"/>
</dbReference>
<dbReference type="Gene3D" id="2.130.10.10">
    <property type="entry name" value="YVTN repeat-like/Quinoprotein amine dehydrogenase"/>
    <property type="match status" value="1"/>
</dbReference>
<sequence>MKPLILQGHERSITQIKYNREGDILISCAKDADANVWYSVNGERLGTLSGSKGTIWTIDIDWMTTRVLTGHADGKLKMWDITNGTTLSDIPTFSNSAVRTCGFSYSSNLAAYSNDDTMGMKCCLSVLDVRNADSNTSAEPVVKMQVTEQSGKITSLLWGNLDQYIITGHVRGDICTWDLRMGRELESISAHAKEPINDMQFSKDAAMFITASKDNTAKLFTTHDRQLLKTYTTERPVNSAALSPILPHVVLGGGQEAREVTTTSTKVGKFDARLYHLIFEEEFARIKGHFGPINSLAFHPDGRSYASGGEDGFVRLHNFDQAYFDYTFDV</sequence>
<dbReference type="PROSITE" id="PS50082">
    <property type="entry name" value="WD_REPEATS_2"/>
    <property type="match status" value="3"/>
</dbReference>
<dbReference type="EMBL" id="HBUF01196649">
    <property type="protein sequence ID" value="CAG6660286.1"/>
    <property type="molecule type" value="Transcribed_RNA"/>
</dbReference>
<dbReference type="EMBL" id="HBUF01345356">
    <property type="protein sequence ID" value="CAG6708790.1"/>
    <property type="molecule type" value="Transcribed_RNA"/>
</dbReference>
<dbReference type="PROSITE" id="PS00678">
    <property type="entry name" value="WD_REPEATS_1"/>
    <property type="match status" value="1"/>
</dbReference>
<dbReference type="Pfam" id="PF24805">
    <property type="entry name" value="EIF3I"/>
    <property type="match status" value="1"/>
</dbReference>
<dbReference type="EMBL" id="HBUF01196653">
    <property type="protein sequence ID" value="CAG6660290.1"/>
    <property type="molecule type" value="Transcribed_RNA"/>
</dbReference>
<dbReference type="GO" id="GO:0033290">
    <property type="term" value="C:eukaryotic 48S preinitiation complex"/>
    <property type="evidence" value="ECO:0007669"/>
    <property type="project" value="UniProtKB-UniRule"/>
</dbReference>
<dbReference type="EMBL" id="HBUF01041621">
    <property type="protein sequence ID" value="CAG6618281.1"/>
    <property type="molecule type" value="Transcribed_RNA"/>
</dbReference>
<comment type="subcellular location">
    <subcellularLocation>
        <location evidence="7">Cytoplasm</location>
    </subcellularLocation>
</comment>
<dbReference type="EMBL" id="HBUF01196650">
    <property type="protein sequence ID" value="CAG6660287.1"/>
    <property type="molecule type" value="Transcribed_RNA"/>
</dbReference>
<dbReference type="EMBL" id="HBUF01196651">
    <property type="protein sequence ID" value="CAG6660288.1"/>
    <property type="molecule type" value="Transcribed_RNA"/>
</dbReference>
<evidence type="ECO:0000256" key="5">
    <source>
        <dbReference type="ARBA" id="ARBA00022917"/>
    </source>
</evidence>
<protein>
    <recommendedName>
        <fullName evidence="7">Eukaryotic translation initiation factor 3 subunit I</fullName>
        <shortName evidence="7">eIF3i</shortName>
    </recommendedName>
</protein>
<feature type="repeat" description="WD" evidence="8">
    <location>
        <begin position="48"/>
        <end position="89"/>
    </location>
</feature>
<organism evidence="9">
    <name type="scientific">Cacopsylla melanoneura</name>
    <dbReference type="NCBI Taxonomy" id="428564"/>
    <lineage>
        <taxon>Eukaryota</taxon>
        <taxon>Metazoa</taxon>
        <taxon>Ecdysozoa</taxon>
        <taxon>Arthropoda</taxon>
        <taxon>Hexapoda</taxon>
        <taxon>Insecta</taxon>
        <taxon>Pterygota</taxon>
        <taxon>Neoptera</taxon>
        <taxon>Paraneoptera</taxon>
        <taxon>Hemiptera</taxon>
        <taxon>Sternorrhyncha</taxon>
        <taxon>Psylloidea</taxon>
        <taxon>Psyllidae</taxon>
        <taxon>Psyllinae</taxon>
        <taxon>Cacopsylla</taxon>
    </lineage>
</organism>
<dbReference type="EMBL" id="HBUF01345357">
    <property type="protein sequence ID" value="CAG6708791.1"/>
    <property type="molecule type" value="Transcribed_RNA"/>
</dbReference>
<keyword evidence="2 7" id="KW-0396">Initiation factor</keyword>
<dbReference type="EMBL" id="HBUF01196652">
    <property type="protein sequence ID" value="CAG6660289.1"/>
    <property type="molecule type" value="Transcribed_RNA"/>
</dbReference>
<comment type="function">
    <text evidence="7">Component of the eukaryotic translation initiation factor 3 (eIF-3) complex, which is involved in protein synthesis of a specialized repertoire of mRNAs and, together with other initiation factors, stimulates binding of mRNA and methionyl-tRNAi to the 40S ribosome. The eIF-3 complex specifically targets and initiates translation of a subset of mRNAs involved in cell proliferation.</text>
</comment>
<dbReference type="EMBL" id="HBUF01041620">
    <property type="protein sequence ID" value="CAG6618280.1"/>
    <property type="molecule type" value="Transcribed_RNA"/>
</dbReference>